<dbReference type="Ensembl" id="ENSXETT00000119935">
    <property type="protein sequence ID" value="ENSXETP00000119404"/>
    <property type="gene ID" value="ENSXETG00000038157"/>
</dbReference>
<dbReference type="GO" id="GO:0005737">
    <property type="term" value="C:cytoplasm"/>
    <property type="evidence" value="ECO:0000318"/>
    <property type="project" value="GO_Central"/>
</dbReference>
<comment type="similarity">
    <text evidence="1">Belongs to the PP2C family.</text>
</comment>
<evidence type="ECO:0000256" key="2">
    <source>
        <dbReference type="SAM" id="MobiDB-lite"/>
    </source>
</evidence>
<dbReference type="OMA" id="IPSIAVC"/>
<dbReference type="Ensembl" id="ENSXETT00000112628">
    <property type="protein sequence ID" value="ENSXETP00000107588"/>
    <property type="gene ID" value="ENSXETG00000038157"/>
</dbReference>
<dbReference type="SMART" id="SM00332">
    <property type="entry name" value="PP2Cc"/>
    <property type="match status" value="1"/>
</dbReference>
<dbReference type="InterPro" id="IPR001932">
    <property type="entry name" value="PPM-type_phosphatase-like_dom"/>
</dbReference>
<dbReference type="Xenbase" id="XB-GENE-22068952">
    <property type="gene designation" value="pp2d1"/>
</dbReference>
<evidence type="ECO:0000313" key="7">
    <source>
        <dbReference type="Xenbase" id="XB-GENE-22068952"/>
    </source>
</evidence>
<sequence>MKSASSLPNTAEASTPELQSLRSDDDDVNEVWIPCSICKLPINPHCHCHHKQQHKAETQLGYKPSQIPRSIRNLSSKRREVISYIKDHCGYKQALIHNVDRSYDILKRIQITPIKDIRRISPQDFEKTLVYKTDKINALIPSIAVCCDKNPSWQRDMEDSFVILDKYGGRSDTCLVGIFDGCRGKSAACTMAREFPTLFLGQLLNLDPSYTITDKEKRFLDSLDTVFKDHYKDAEKHFSSALYEKASSEMDIKAIHIAYAKAFWRMDRILQLGRKESSRAIWSGCSSVSCLFDGFADAKSSQKEAQLLGSTQEHKRRLGVLHIASVGNVKAVLCRNGKPYCLTKSHSSCSERTHAKENSGSHSANEDQGLVESVTKVSGGLGYHGDLKLKNSVIPAPHTLSIPIYQTCQFLVLGSSGLWDVLSGREVVSIAMKVLKDSLKNSDNSKAKLDYLQPFQNVTAAENIHEVTVPNCIDSSGVPERRNGLNEDEGGANPGSHLELRNPLNLETRSESRRACKSNPREMYNNAAACVCQRLVMAAVLAGSQQNVTVCLVLLPGCLNINEPSEKM</sequence>
<dbReference type="Gene3D" id="3.60.40.10">
    <property type="entry name" value="PPM-type phosphatase domain"/>
    <property type="match status" value="1"/>
</dbReference>
<dbReference type="GeneID" id="100490067"/>
<organism evidence="4">
    <name type="scientific">Xenopus tropicalis</name>
    <name type="common">Western clawed frog</name>
    <name type="synonym">Silurana tropicalis</name>
    <dbReference type="NCBI Taxonomy" id="8364"/>
    <lineage>
        <taxon>Eukaryota</taxon>
        <taxon>Metazoa</taxon>
        <taxon>Chordata</taxon>
        <taxon>Craniata</taxon>
        <taxon>Vertebrata</taxon>
        <taxon>Euteleostomi</taxon>
        <taxon>Amphibia</taxon>
        <taxon>Batrachia</taxon>
        <taxon>Anura</taxon>
        <taxon>Pipoidea</taxon>
        <taxon>Pipidae</taxon>
        <taxon>Xenopodinae</taxon>
        <taxon>Xenopus</taxon>
        <taxon>Silurana</taxon>
    </lineage>
</organism>
<reference evidence="6" key="3">
    <citation type="submission" date="2025-04" db="UniProtKB">
        <authorList>
            <consortium name="RefSeq"/>
        </authorList>
    </citation>
    <scope>IDENTIFICATION</scope>
    <source>
        <strain evidence="6">Nigerian</strain>
        <tissue evidence="6">Liver and blood</tissue>
    </source>
</reference>
<dbReference type="GO" id="GO:0043409">
    <property type="term" value="P:negative regulation of MAPK cascade"/>
    <property type="evidence" value="ECO:0000318"/>
    <property type="project" value="GO_Central"/>
</dbReference>
<dbReference type="Pfam" id="PF00481">
    <property type="entry name" value="PP2C"/>
    <property type="match status" value="1"/>
</dbReference>
<dbReference type="GO" id="GO:0007165">
    <property type="term" value="P:signal transduction"/>
    <property type="evidence" value="ECO:0000318"/>
    <property type="project" value="GO_Central"/>
</dbReference>
<evidence type="ECO:0000313" key="5">
    <source>
        <dbReference type="Proteomes" id="UP000008143"/>
    </source>
</evidence>
<reference evidence="4" key="2">
    <citation type="submission" date="2020-05" db="UniProtKB">
        <authorList>
            <consortium name="Ensembl"/>
        </authorList>
    </citation>
    <scope>IDENTIFICATION</scope>
</reference>
<dbReference type="PANTHER" id="PTHR13832:SF837">
    <property type="entry name" value="PROTEIN PHOSPHATASE 2C-LIKE DOMAIN-CONTAINING PROTEIN 1"/>
    <property type="match status" value="1"/>
</dbReference>
<protein>
    <submittedName>
        <fullName evidence="4">Protein phosphatase 2C like domain containing 1</fullName>
    </submittedName>
    <submittedName>
        <fullName evidence="6">Protein phosphatase 2C-like domain-containing protein 1</fullName>
    </submittedName>
</protein>
<proteinExistence type="inferred from homology"/>
<dbReference type="KEGG" id="xtr:100490067"/>
<evidence type="ECO:0000313" key="4">
    <source>
        <dbReference type="Ensembl" id="ENSXETP00000088101"/>
    </source>
</evidence>
<dbReference type="GeneTree" id="ENSGT00390000017863"/>
<evidence type="ECO:0000313" key="6">
    <source>
        <dbReference type="RefSeq" id="XP_002932459.4"/>
    </source>
</evidence>
<reference evidence="4" key="1">
    <citation type="journal article" date="2010" name="Science">
        <title>The genome of the Western clawed frog Xenopus tropicalis.</title>
        <authorList>
            <person name="Hellsten U."/>
            <person name="Harland R.M."/>
            <person name="Gilchrist M.J."/>
            <person name="Hendrix D."/>
            <person name="Jurka J."/>
            <person name="Kapitonov V."/>
            <person name="Ovcharenko I."/>
            <person name="Putnam N.H."/>
            <person name="Shu S."/>
            <person name="Taher L."/>
            <person name="Blitz I.L."/>
            <person name="Blumberg B."/>
            <person name="Dichmann D.S."/>
            <person name="Dubchak I."/>
            <person name="Amaya E."/>
            <person name="Detter J.C."/>
            <person name="Fletcher R."/>
            <person name="Gerhard D.S."/>
            <person name="Goodstein D."/>
            <person name="Graves T."/>
            <person name="Grigoriev I.V."/>
            <person name="Grimwood J."/>
            <person name="Kawashima T."/>
            <person name="Lindquist E."/>
            <person name="Lucas S.M."/>
            <person name="Mead P.E."/>
            <person name="Mitros T."/>
            <person name="Ogino H."/>
            <person name="Ohta Y."/>
            <person name="Poliakov A.V."/>
            <person name="Pollet N."/>
            <person name="Robert J."/>
            <person name="Salamov A."/>
            <person name="Sater A.K."/>
            <person name="Schmutz J."/>
            <person name="Terry A."/>
            <person name="Vize P.D."/>
            <person name="Warren W.C."/>
            <person name="Wells D."/>
            <person name="Wills A."/>
            <person name="Wilson R.K."/>
            <person name="Zimmerman L.B."/>
            <person name="Zorn A.M."/>
            <person name="Grainger R."/>
            <person name="Grammer T."/>
            <person name="Khokha M.K."/>
            <person name="Richardson P.M."/>
            <person name="Rokhsar D.S."/>
        </authorList>
    </citation>
    <scope>NUCLEOTIDE SEQUENCE [LARGE SCALE GENOMIC DNA]</scope>
    <source>
        <strain evidence="4">Nigerian</strain>
    </source>
</reference>
<accession>A0A6I8RT37</accession>
<dbReference type="Ensembl" id="ENSXETT00000115666">
    <property type="protein sequence ID" value="ENSXETP00000104476"/>
    <property type="gene ID" value="ENSXETG00000038157"/>
</dbReference>
<dbReference type="CTD" id="151649"/>
<dbReference type="SUPFAM" id="SSF81606">
    <property type="entry name" value="PP2C-like"/>
    <property type="match status" value="1"/>
</dbReference>
<dbReference type="CDD" id="cd00143">
    <property type="entry name" value="PP2Cc"/>
    <property type="match status" value="1"/>
</dbReference>
<feature type="region of interest" description="Disordered" evidence="2">
    <location>
        <begin position="1"/>
        <end position="22"/>
    </location>
</feature>
<name>A0A6I8RT37_XENTR</name>
<feature type="compositionally biased region" description="Polar residues" evidence="2">
    <location>
        <begin position="1"/>
        <end position="21"/>
    </location>
</feature>
<dbReference type="AlphaFoldDB" id="A0A6I8RT37"/>
<evidence type="ECO:0000256" key="1">
    <source>
        <dbReference type="ARBA" id="ARBA00006702"/>
    </source>
</evidence>
<dbReference type="PANTHER" id="PTHR13832">
    <property type="entry name" value="PROTEIN PHOSPHATASE 2C"/>
    <property type="match status" value="1"/>
</dbReference>
<feature type="region of interest" description="Disordered" evidence="2">
    <location>
        <begin position="475"/>
        <end position="504"/>
    </location>
</feature>
<dbReference type="InterPro" id="IPR015655">
    <property type="entry name" value="PP2C"/>
</dbReference>
<dbReference type="AGR" id="Xenbase:XB-GENE-22068952"/>
<dbReference type="InterPro" id="IPR036457">
    <property type="entry name" value="PPM-type-like_dom_sf"/>
</dbReference>
<dbReference type="Bgee" id="ENSXETG00000038157">
    <property type="expression patterns" value="Expressed in testis and 1 other cell type or tissue"/>
</dbReference>
<dbReference type="Proteomes" id="UP000008143">
    <property type="component" value="Chromosome 6"/>
</dbReference>
<feature type="domain" description="PPM-type phosphatase" evidence="3">
    <location>
        <begin position="142"/>
        <end position="555"/>
    </location>
</feature>
<dbReference type="PROSITE" id="PS51746">
    <property type="entry name" value="PPM_2"/>
    <property type="match status" value="1"/>
</dbReference>
<evidence type="ECO:0000259" key="3">
    <source>
        <dbReference type="PROSITE" id="PS51746"/>
    </source>
</evidence>
<dbReference type="GO" id="GO:0004722">
    <property type="term" value="F:protein serine/threonine phosphatase activity"/>
    <property type="evidence" value="ECO:0000318"/>
    <property type="project" value="GO_Central"/>
</dbReference>
<dbReference type="Ensembl" id="ENSXETT00000092865">
    <property type="protein sequence ID" value="ENSXETP00000088101"/>
    <property type="gene ID" value="ENSXETG00000038157"/>
</dbReference>
<gene>
    <name evidence="4 6 7" type="primary">pp2d1</name>
</gene>
<keyword evidence="5" id="KW-1185">Reference proteome</keyword>
<dbReference type="RefSeq" id="XP_002932459.4">
    <property type="nucleotide sequence ID" value="XM_002932413.5"/>
</dbReference>
<dbReference type="OrthoDB" id="343114at2759"/>
<dbReference type="GO" id="GO:0005634">
    <property type="term" value="C:nucleus"/>
    <property type="evidence" value="ECO:0000318"/>
    <property type="project" value="GO_Central"/>
</dbReference>